<comment type="caution">
    <text evidence="3">The sequence shown here is derived from an EMBL/GenBank/DDBJ whole genome shotgun (WGS) entry which is preliminary data.</text>
</comment>
<gene>
    <name evidence="3" type="ORF">CHU32_17025</name>
    <name evidence="2" type="ORF">CHU33_22305</name>
</gene>
<dbReference type="InterPro" id="IPR004954">
    <property type="entry name" value="Mucin-bd"/>
</dbReference>
<proteinExistence type="predicted"/>
<dbReference type="SMART" id="SM01276">
    <property type="entry name" value="M60-like"/>
    <property type="match status" value="1"/>
</dbReference>
<protein>
    <submittedName>
        <fullName evidence="3">Viral enhancin protein</fullName>
    </submittedName>
</protein>
<keyword evidence="4" id="KW-1185">Reference proteome</keyword>
<feature type="domain" description="Peptidase M60" evidence="1">
    <location>
        <begin position="29"/>
        <end position="330"/>
    </location>
</feature>
<dbReference type="Proteomes" id="UP000247005">
    <property type="component" value="Unassembled WGS sequence"/>
</dbReference>
<evidence type="ECO:0000259" key="1">
    <source>
        <dbReference type="PROSITE" id="PS51723"/>
    </source>
</evidence>
<reference evidence="4 5" key="1">
    <citation type="submission" date="2018-01" db="EMBL/GenBank/DDBJ databases">
        <title>Superficieibacter electus gen. nov., sp. nov., an extended-spectrum beta-lactamase possessing member of the Enterobacteriaceae family, isolated from intensive care unit surfaces.</title>
        <authorList>
            <person name="Potter R.F."/>
            <person name="D'Souza A.W."/>
        </authorList>
    </citation>
    <scope>NUCLEOTIDE SEQUENCE [LARGE SCALE GENOMIC DNA]</scope>
    <source>
        <strain evidence="3 5">BP-1</strain>
        <strain evidence="2 4">BP-2</strain>
    </source>
</reference>
<dbReference type="Pfam" id="PF13402">
    <property type="entry name" value="Peptidase_M60"/>
    <property type="match status" value="1"/>
</dbReference>
<dbReference type="EMBL" id="PQGD01000013">
    <property type="protein sequence ID" value="POP47045.1"/>
    <property type="molecule type" value="Genomic_DNA"/>
</dbReference>
<dbReference type="Gene3D" id="3.40.390.80">
    <property type="entry name" value="Peptidase M60, enhancin-like domain 2"/>
    <property type="match status" value="1"/>
</dbReference>
<dbReference type="Pfam" id="PF03272">
    <property type="entry name" value="Mucin_bdg"/>
    <property type="match status" value="3"/>
</dbReference>
<name>A0A2P5GMH9_9ENTR</name>
<organism evidence="3 5">
    <name type="scientific">Superficieibacter electus</name>
    <dbReference type="NCBI Taxonomy" id="2022662"/>
    <lineage>
        <taxon>Bacteria</taxon>
        <taxon>Pseudomonadati</taxon>
        <taxon>Pseudomonadota</taxon>
        <taxon>Gammaproteobacteria</taxon>
        <taxon>Enterobacterales</taxon>
        <taxon>Enterobacteriaceae</taxon>
        <taxon>Superficieibacter</taxon>
    </lineage>
</organism>
<dbReference type="Proteomes" id="UP000237073">
    <property type="component" value="Unassembled WGS sequence"/>
</dbReference>
<dbReference type="Gene3D" id="1.10.390.30">
    <property type="entry name" value="Peptidase M60, enhancin-like domain 3"/>
    <property type="match status" value="1"/>
</dbReference>
<dbReference type="AlphaFoldDB" id="A0A2P5GMH9"/>
<evidence type="ECO:0000313" key="3">
    <source>
        <dbReference type="EMBL" id="POP47045.1"/>
    </source>
</evidence>
<evidence type="ECO:0000313" key="2">
    <source>
        <dbReference type="EMBL" id="POP41616.1"/>
    </source>
</evidence>
<evidence type="ECO:0000313" key="4">
    <source>
        <dbReference type="Proteomes" id="UP000237073"/>
    </source>
</evidence>
<dbReference type="OrthoDB" id="2392728at2"/>
<sequence>MTQEITQRFYTLQAAPWLDNEGFEKGRLHDRQPLGFILPANTPLRLRQPDVAKGKATFRLLCDDSQVEKKITLNNNWQTISATVDTVPFVDTLYTKENEEITVIYELPPTTKPLPYWSTGQSESDFFSYWQKNTSPFALVDTNVICFLLPLADRDNLLKTGLSTLEMYYHDIFNAYNDWAGLSDTADSLLDKNVPNRYFIKADKHGVGAAYYLPWWCAETSSTISEGWIDNITTQWTILHEIGHGYQGKFMKDTEIPVGEVWNNIYAAYFQQKILSSHDRLYTDGWLYNYGQQPDEELKFINNVKNHHPVAQWGVRTRLLFLMMMLFKAKTAAFRAFNQQYRALANSEGFLPGDHRLCDLLANAIASASGYDMTPFMTFCGLKPDTLTCEKASAYAAKPVWPLFDLLAEKEWESARQSLNLDSFVWLVDNQQLSALNKKGSVSFTLNIDCPEQIYGKVLTLRDNDGHAFSIKIVDNPLTLSDIPIGVYQLELPLGRSQKYRVDATFVTVREGINAVTVNYTLLSDTALRNTTLHFLGYDNTPFATLSVDYQHQRLILDIFSATPHLYFSSQRYASVTVYSASGKQLLKRDMSGTNCTTGKFELPLTENDHLVIYHAEPGRLKCSPGYLTLIAPQPNQLLRIDRQGLYNFALNNKPEDDLYTIFIHEAGAFRQLPARENRPHSAQKNEFWLMLPHFSDTLRASLVNDYRDVLPADNSTPGALTGKQLTVTLRGLNDNEFCQITIDNVKKNMVVYTRQGQPHAYYTASYASIMVKNKAGEEVYYRSYQGAESYRAETENIALEEGFSIEVFHDEPFRLSAINLTQNAPVNVKKMNCWYVVADGLQEPLSPQPSQDVPRDDARLYGAHFVWDLLGDNDHCFASMNFDIGNKQFTFSAHAGVPHKAFSTIYATVNLYNTRGSVIARQAIKGTAGLGDYVDVATLEEGYIIEVTHAEAGRRSVIANPLNGESFPQAHNARWRVTPLGIERL</sequence>
<dbReference type="InterPro" id="IPR031161">
    <property type="entry name" value="Peptidase_M60_dom"/>
</dbReference>
<dbReference type="EMBL" id="PQGE01000025">
    <property type="protein sequence ID" value="POP41616.1"/>
    <property type="molecule type" value="Genomic_DNA"/>
</dbReference>
<dbReference type="PROSITE" id="PS51723">
    <property type="entry name" value="PEPTIDASE_M60"/>
    <property type="match status" value="1"/>
</dbReference>
<dbReference type="InterPro" id="IPR042279">
    <property type="entry name" value="Pep_M60_3"/>
</dbReference>
<evidence type="ECO:0000313" key="5">
    <source>
        <dbReference type="Proteomes" id="UP000247005"/>
    </source>
</evidence>
<dbReference type="RefSeq" id="WP_103678241.1">
    <property type="nucleotide sequence ID" value="NZ_PQGD01000013.1"/>
</dbReference>
<accession>A0A2P5GMH9</accession>